<dbReference type="SUPFAM" id="SSF52374">
    <property type="entry name" value="Nucleotidylyl transferase"/>
    <property type="match status" value="1"/>
</dbReference>
<dbReference type="InterPro" id="IPR004821">
    <property type="entry name" value="Cyt_trans-like"/>
</dbReference>
<dbReference type="EMBL" id="JBIHMM010000002">
    <property type="protein sequence ID" value="MFH0253768.1"/>
    <property type="molecule type" value="Genomic_DNA"/>
</dbReference>
<dbReference type="PANTHER" id="PTHR43793">
    <property type="entry name" value="FAD SYNTHASE"/>
    <property type="match status" value="1"/>
</dbReference>
<organism evidence="4 5">
    <name type="scientific">Roseovarius aquimarinus</name>
    <dbReference type="NCBI Taxonomy" id="1229156"/>
    <lineage>
        <taxon>Bacteria</taxon>
        <taxon>Pseudomonadati</taxon>
        <taxon>Pseudomonadota</taxon>
        <taxon>Alphaproteobacteria</taxon>
        <taxon>Rhodobacterales</taxon>
        <taxon>Roseobacteraceae</taxon>
        <taxon>Roseovarius</taxon>
    </lineage>
</organism>
<dbReference type="InterPro" id="IPR050385">
    <property type="entry name" value="Archaeal_FAD_synthase"/>
</dbReference>
<feature type="domain" description="Cytidyltransferase-like" evidence="3">
    <location>
        <begin position="15"/>
        <end position="134"/>
    </location>
</feature>
<keyword evidence="1" id="KW-0808">Transferase</keyword>
<proteinExistence type="predicted"/>
<evidence type="ECO:0000256" key="1">
    <source>
        <dbReference type="ARBA" id="ARBA00022679"/>
    </source>
</evidence>
<dbReference type="NCBIfam" id="TIGR00125">
    <property type="entry name" value="cyt_tran_rel"/>
    <property type="match status" value="1"/>
</dbReference>
<dbReference type="Gene3D" id="3.40.50.620">
    <property type="entry name" value="HUPs"/>
    <property type="match status" value="1"/>
</dbReference>
<dbReference type="InterPro" id="IPR014729">
    <property type="entry name" value="Rossmann-like_a/b/a_fold"/>
</dbReference>
<protein>
    <submittedName>
        <fullName evidence="4">Adenylyltransferase/cytidyltransferase family protein</fullName>
    </submittedName>
</protein>
<accession>A0ABW7I6R6</accession>
<dbReference type="Proteomes" id="UP001607157">
    <property type="component" value="Unassembled WGS sequence"/>
</dbReference>
<dbReference type="Pfam" id="PF01467">
    <property type="entry name" value="CTP_transf_like"/>
    <property type="match status" value="1"/>
</dbReference>
<gene>
    <name evidence="4" type="ORF">ACGRVM_07675</name>
</gene>
<dbReference type="PANTHER" id="PTHR43793:SF1">
    <property type="entry name" value="FAD SYNTHASE"/>
    <property type="match status" value="1"/>
</dbReference>
<dbReference type="GO" id="GO:0016779">
    <property type="term" value="F:nucleotidyltransferase activity"/>
    <property type="evidence" value="ECO:0007669"/>
    <property type="project" value="UniProtKB-KW"/>
</dbReference>
<evidence type="ECO:0000256" key="2">
    <source>
        <dbReference type="ARBA" id="ARBA00022695"/>
    </source>
</evidence>
<keyword evidence="2 4" id="KW-0548">Nucleotidyltransferase</keyword>
<name>A0ABW7I6R6_9RHOB</name>
<sequence length="161" mass="17839">MIRRAAPGKGPRTVLTYGTFDLFHAGHVRLLSRLAELGDRLVVGCSTDAFNSSKGKLCVMSFDARVEILEACRHVDLVIPEECWEQKRTDIVEHGADIFAMGSDWTGKFDDLSDLCEVVYLPRTENISTTEIKQLMLERGRAGTAARAAPRQMAAGRSRRG</sequence>
<evidence type="ECO:0000259" key="3">
    <source>
        <dbReference type="Pfam" id="PF01467"/>
    </source>
</evidence>
<dbReference type="RefSeq" id="WP_377171209.1">
    <property type="nucleotide sequence ID" value="NZ_JBHTJC010000002.1"/>
</dbReference>
<evidence type="ECO:0000313" key="5">
    <source>
        <dbReference type="Proteomes" id="UP001607157"/>
    </source>
</evidence>
<comment type="caution">
    <text evidence="4">The sequence shown here is derived from an EMBL/GenBank/DDBJ whole genome shotgun (WGS) entry which is preliminary data.</text>
</comment>
<evidence type="ECO:0000313" key="4">
    <source>
        <dbReference type="EMBL" id="MFH0253768.1"/>
    </source>
</evidence>
<reference evidence="4 5" key="1">
    <citation type="submission" date="2024-10" db="EMBL/GenBank/DDBJ databases">
        <authorList>
            <person name="Yang X.-N."/>
        </authorList>
    </citation>
    <scope>NUCLEOTIDE SEQUENCE [LARGE SCALE GENOMIC DNA]</scope>
    <source>
        <strain evidence="4 5">CAU 1059</strain>
    </source>
</reference>
<keyword evidence="5" id="KW-1185">Reference proteome</keyword>